<sequence>MNSCHCQGCRKYLKSSEKISCTQSGCGKNYHILCVNLSAENARKLKSWNCPDCAVRLLSAQRKKGNLDSTPVKATDSFDDLTGIDAQNVTLRRFHPTASKPTTPTKPDASYTPETGRDFVLRSEFSSMIRDEIRTAIRDIFDEEFSKIKRQVLEFQESISYMNKQFEIAVSDIKLCTESTKQLEIENTALKSKVHDLEARLAQVEQDARQTNLEIHCLPEHKQENLVNTVLQLAKVVSFPLTDNDILSCNRVQKFNPKSKMPRTVICRLPSRLKRDNLLAAVLSFNKANPKQKLNTKLLGYGDAESPVYVSEHLTPANRSLHAATRIKAKEKQYKFVWVRNGKIFVRKDESSPALVIAHMDALKKLIN</sequence>
<evidence type="ECO:0000256" key="2">
    <source>
        <dbReference type="ARBA" id="ARBA00022771"/>
    </source>
</evidence>
<keyword evidence="2" id="KW-0863">Zinc-finger</keyword>
<dbReference type="InterPro" id="IPR004244">
    <property type="entry name" value="Transposase_22"/>
</dbReference>
<accession>A0AAU9TJ78</accession>
<feature type="domain" description="Zinc finger PHD-type" evidence="5">
    <location>
        <begin position="5"/>
        <end position="54"/>
    </location>
</feature>
<keyword evidence="1" id="KW-0479">Metal-binding</keyword>
<evidence type="ECO:0000313" key="6">
    <source>
        <dbReference type="EMBL" id="CAH2085575.1"/>
    </source>
</evidence>
<keyword evidence="3" id="KW-0862">Zinc</keyword>
<dbReference type="Gene3D" id="3.30.40.10">
    <property type="entry name" value="Zinc/RING finger domain, C3HC4 (zinc finger)"/>
    <property type="match status" value="1"/>
</dbReference>
<evidence type="ECO:0000313" key="7">
    <source>
        <dbReference type="Proteomes" id="UP001153954"/>
    </source>
</evidence>
<feature type="coiled-coil region" evidence="4">
    <location>
        <begin position="180"/>
        <end position="214"/>
    </location>
</feature>
<proteinExistence type="predicted"/>
<evidence type="ECO:0000256" key="4">
    <source>
        <dbReference type="SAM" id="Coils"/>
    </source>
</evidence>
<dbReference type="Pfam" id="PF00628">
    <property type="entry name" value="PHD"/>
    <property type="match status" value="1"/>
</dbReference>
<dbReference type="PANTHER" id="PTHR11505">
    <property type="entry name" value="L1 TRANSPOSABLE ELEMENT-RELATED"/>
    <property type="match status" value="1"/>
</dbReference>
<evidence type="ECO:0000256" key="1">
    <source>
        <dbReference type="ARBA" id="ARBA00022723"/>
    </source>
</evidence>
<dbReference type="CDD" id="cd15489">
    <property type="entry name" value="PHD_SF"/>
    <property type="match status" value="1"/>
</dbReference>
<evidence type="ECO:0000259" key="5">
    <source>
        <dbReference type="SMART" id="SM00249"/>
    </source>
</evidence>
<dbReference type="InterPro" id="IPR019786">
    <property type="entry name" value="Zinc_finger_PHD-type_CS"/>
</dbReference>
<dbReference type="Pfam" id="PF25298">
    <property type="entry name" value="Baculo_FP_2nd"/>
    <property type="match status" value="1"/>
</dbReference>
<reference evidence="6" key="1">
    <citation type="submission" date="2022-03" db="EMBL/GenBank/DDBJ databases">
        <authorList>
            <person name="Tunstrom K."/>
        </authorList>
    </citation>
    <scope>NUCLEOTIDE SEQUENCE</scope>
</reference>
<protein>
    <recommendedName>
        <fullName evidence="5">Zinc finger PHD-type domain-containing protein</fullName>
    </recommendedName>
</protein>
<dbReference type="InterPro" id="IPR057251">
    <property type="entry name" value="FP_C"/>
</dbReference>
<dbReference type="PROSITE" id="PS01359">
    <property type="entry name" value="ZF_PHD_1"/>
    <property type="match status" value="1"/>
</dbReference>
<comment type="caution">
    <text evidence="6">The sequence shown here is derived from an EMBL/GenBank/DDBJ whole genome shotgun (WGS) entry which is preliminary data.</text>
</comment>
<dbReference type="EMBL" id="CAKOGL010000004">
    <property type="protein sequence ID" value="CAH2085575.1"/>
    <property type="molecule type" value="Genomic_DNA"/>
</dbReference>
<organism evidence="6 7">
    <name type="scientific">Euphydryas editha</name>
    <name type="common">Edith's checkerspot</name>
    <dbReference type="NCBI Taxonomy" id="104508"/>
    <lineage>
        <taxon>Eukaryota</taxon>
        <taxon>Metazoa</taxon>
        <taxon>Ecdysozoa</taxon>
        <taxon>Arthropoda</taxon>
        <taxon>Hexapoda</taxon>
        <taxon>Insecta</taxon>
        <taxon>Pterygota</taxon>
        <taxon>Neoptera</taxon>
        <taxon>Endopterygota</taxon>
        <taxon>Lepidoptera</taxon>
        <taxon>Glossata</taxon>
        <taxon>Ditrysia</taxon>
        <taxon>Papilionoidea</taxon>
        <taxon>Nymphalidae</taxon>
        <taxon>Nymphalinae</taxon>
        <taxon>Euphydryas</taxon>
    </lineage>
</organism>
<dbReference type="InterPro" id="IPR013083">
    <property type="entry name" value="Znf_RING/FYVE/PHD"/>
</dbReference>
<dbReference type="SUPFAM" id="SSF57903">
    <property type="entry name" value="FYVE/PHD zinc finger"/>
    <property type="match status" value="1"/>
</dbReference>
<gene>
    <name evidence="6" type="ORF">EEDITHA_LOCUS2032</name>
</gene>
<dbReference type="InterPro" id="IPR001965">
    <property type="entry name" value="Znf_PHD"/>
</dbReference>
<evidence type="ECO:0000256" key="3">
    <source>
        <dbReference type="ARBA" id="ARBA00022833"/>
    </source>
</evidence>
<dbReference type="InterPro" id="IPR011011">
    <property type="entry name" value="Znf_FYVE_PHD"/>
</dbReference>
<dbReference type="GO" id="GO:0008270">
    <property type="term" value="F:zinc ion binding"/>
    <property type="evidence" value="ECO:0007669"/>
    <property type="project" value="UniProtKB-KW"/>
</dbReference>
<dbReference type="InterPro" id="IPR019787">
    <property type="entry name" value="Znf_PHD-finger"/>
</dbReference>
<keyword evidence="4" id="KW-0175">Coiled coil</keyword>
<dbReference type="AlphaFoldDB" id="A0AAU9TJ78"/>
<dbReference type="SMART" id="SM00249">
    <property type="entry name" value="PHD"/>
    <property type="match status" value="1"/>
</dbReference>
<keyword evidence="7" id="KW-1185">Reference proteome</keyword>
<dbReference type="Proteomes" id="UP001153954">
    <property type="component" value="Unassembled WGS sequence"/>
</dbReference>
<name>A0AAU9TJ78_EUPED</name>